<sequence length="166" mass="18622">MLVPLRVYRVVFDQSMSPVVLLVDKEEKKVLPIWVGPFEAQAIALALEGIKIPRPMTHDLLNNVCQKLGARIKKVVIHDLKEGTYYAEICIVHDEQEIYVDSRPSDAIALALRAGADIFMTDRMAAFTLSLEELMSQAQSDSGEVKGSKGKEVKVVKLEDYKKKLH</sequence>
<dbReference type="GO" id="GO:0004518">
    <property type="term" value="F:nuclease activity"/>
    <property type="evidence" value="ECO:0007669"/>
    <property type="project" value="InterPro"/>
</dbReference>
<proteinExistence type="predicted"/>
<feature type="domain" description="BFN" evidence="1">
    <location>
        <begin position="2"/>
        <end position="132"/>
    </location>
</feature>
<dbReference type="Gene3D" id="3.10.690.10">
    <property type="entry name" value="Bifunctional nuclease domain"/>
    <property type="match status" value="1"/>
</dbReference>
<evidence type="ECO:0000259" key="1">
    <source>
        <dbReference type="PROSITE" id="PS51658"/>
    </source>
</evidence>
<protein>
    <recommendedName>
        <fullName evidence="1">BFN domain-containing protein</fullName>
    </recommendedName>
</protein>
<dbReference type="PANTHER" id="PTHR15160">
    <property type="entry name" value="VON HIPPEL-LINDAU PROTEIN"/>
    <property type="match status" value="1"/>
</dbReference>
<gene>
    <name evidence="2" type="ORF">KKC1_02840</name>
</gene>
<dbReference type="Proteomes" id="UP000197032">
    <property type="component" value="Unassembled WGS sequence"/>
</dbReference>
<accession>A0A1Z5HNM1</accession>
<dbReference type="OrthoDB" id="9788698at2"/>
<comment type="caution">
    <text evidence="2">The sequence shown here is derived from an EMBL/GenBank/DDBJ whole genome shotgun (WGS) entry which is preliminary data.</text>
</comment>
<dbReference type="InterPro" id="IPR036104">
    <property type="entry name" value="BFN_sf"/>
</dbReference>
<dbReference type="PANTHER" id="PTHR15160:SF1">
    <property type="entry name" value="VON HIPPEL-LINDAU DISEASE TUMOR SUPPRESSOR"/>
    <property type="match status" value="1"/>
</dbReference>
<organism evidence="2 3">
    <name type="scientific">Calderihabitans maritimus</name>
    <dbReference type="NCBI Taxonomy" id="1246530"/>
    <lineage>
        <taxon>Bacteria</taxon>
        <taxon>Bacillati</taxon>
        <taxon>Bacillota</taxon>
        <taxon>Clostridia</taxon>
        <taxon>Neomoorellales</taxon>
        <taxon>Calderihabitantaceae</taxon>
        <taxon>Calderihabitans</taxon>
    </lineage>
</organism>
<name>A0A1Z5HNM1_9FIRM</name>
<dbReference type="SUPFAM" id="SSF103256">
    <property type="entry name" value="Hypothetical protein TM0160"/>
    <property type="match status" value="1"/>
</dbReference>
<evidence type="ECO:0000313" key="2">
    <source>
        <dbReference type="EMBL" id="GAW91122.1"/>
    </source>
</evidence>
<dbReference type="Pfam" id="PF02577">
    <property type="entry name" value="BFN_dom"/>
    <property type="match status" value="1"/>
</dbReference>
<dbReference type="AlphaFoldDB" id="A0A1Z5HNM1"/>
<dbReference type="InterPro" id="IPR003729">
    <property type="entry name" value="Bi_nuclease_dom"/>
</dbReference>
<dbReference type="EMBL" id="BDGJ01000005">
    <property type="protein sequence ID" value="GAW91122.1"/>
    <property type="molecule type" value="Genomic_DNA"/>
</dbReference>
<evidence type="ECO:0000313" key="3">
    <source>
        <dbReference type="Proteomes" id="UP000197032"/>
    </source>
</evidence>
<dbReference type="RefSeq" id="WP_088552709.1">
    <property type="nucleotide sequence ID" value="NZ_BDGJ01000005.1"/>
</dbReference>
<keyword evidence="3" id="KW-1185">Reference proteome</keyword>
<reference evidence="3" key="1">
    <citation type="journal article" date="2017" name="Appl. Environ. Microbiol.">
        <title>Genomic analysis of Calderihabitans maritimus KKC1, a thermophilic hydrogenogenic carboxydotrophic bacterium isolated from marine sediment.</title>
        <authorList>
            <person name="Omae K."/>
            <person name="Yoneda Y."/>
            <person name="Fukuyama Y."/>
            <person name="Yoshida T."/>
            <person name="Sako Y."/>
        </authorList>
    </citation>
    <scope>NUCLEOTIDE SEQUENCE [LARGE SCALE GENOMIC DNA]</scope>
    <source>
        <strain evidence="3">KKC1</strain>
    </source>
</reference>
<dbReference type="PROSITE" id="PS51658">
    <property type="entry name" value="BFN"/>
    <property type="match status" value="1"/>
</dbReference>